<protein>
    <submittedName>
        <fullName evidence="1">Uncharacterized protein</fullName>
    </submittedName>
</protein>
<reference evidence="1 2" key="1">
    <citation type="submission" date="2013-11" db="EMBL/GenBank/DDBJ databases">
        <title>Complete genome sequence of Clostridum sp. M2/40.</title>
        <authorList>
            <person name="Wibberg D."/>
            <person name="Puehler A."/>
            <person name="Schlueter A."/>
        </authorList>
    </citation>
    <scope>NUCLEOTIDE SEQUENCE [LARGE SCALE GENOMIC DNA]</scope>
    <source>
        <strain evidence="2">M2/40</strain>
    </source>
</reference>
<dbReference type="PATRIC" id="fig|1216932.3.peg.320"/>
<dbReference type="HOGENOM" id="CLU_2341781_0_0_9"/>
<evidence type="ECO:0000313" key="2">
    <source>
        <dbReference type="Proteomes" id="UP000019426"/>
    </source>
</evidence>
<dbReference type="KEGG" id="clt:CM240_0341"/>
<evidence type="ECO:0000313" key="1">
    <source>
        <dbReference type="EMBL" id="CDM67508.1"/>
    </source>
</evidence>
<keyword evidence="2" id="KW-1185">Reference proteome</keyword>
<dbReference type="eggNOG" id="ENOG50328FU">
    <property type="taxonomic scope" value="Bacteria"/>
</dbReference>
<organism evidence="1 2">
    <name type="scientific">Clostridium bornimense</name>
    <dbReference type="NCBI Taxonomy" id="1216932"/>
    <lineage>
        <taxon>Bacteria</taxon>
        <taxon>Bacillati</taxon>
        <taxon>Bacillota</taxon>
        <taxon>Clostridia</taxon>
        <taxon>Eubacteriales</taxon>
        <taxon>Clostridiaceae</taxon>
        <taxon>Clostridium</taxon>
    </lineage>
</organism>
<dbReference type="RefSeq" id="WP_044035951.1">
    <property type="nucleotide sequence ID" value="NZ_HG917868.1"/>
</dbReference>
<dbReference type="AlphaFoldDB" id="W6RTB8"/>
<accession>W6RTB8</accession>
<dbReference type="EMBL" id="HG917868">
    <property type="protein sequence ID" value="CDM67508.1"/>
    <property type="molecule type" value="Genomic_DNA"/>
</dbReference>
<gene>
    <name evidence="1" type="ORF">CM240_0341</name>
</gene>
<dbReference type="OrthoDB" id="9982990at2"/>
<sequence length="100" mass="12090">MDKTDERKEIGKAINDMGDRLHILKIYIAKMERMSSLYRDLITDLNNNKVQNFTDRMKKIKNVENEDNIEVVFSNLWVIVKDFEKDYRTLKNNEEKDKYK</sequence>
<proteinExistence type="predicted"/>
<dbReference type="Proteomes" id="UP000019426">
    <property type="component" value="Chromosome M2/40_rep1"/>
</dbReference>
<name>W6RTB8_9CLOT</name>